<dbReference type="PROSITE" id="PS50113">
    <property type="entry name" value="PAC"/>
    <property type="match status" value="1"/>
</dbReference>
<dbReference type="CDD" id="cd00130">
    <property type="entry name" value="PAS"/>
    <property type="match status" value="1"/>
</dbReference>
<dbReference type="SMART" id="SM00338">
    <property type="entry name" value="BRLZ"/>
    <property type="match status" value="1"/>
</dbReference>
<dbReference type="GO" id="GO:0005634">
    <property type="term" value="C:nucleus"/>
    <property type="evidence" value="ECO:0007669"/>
    <property type="project" value="TreeGrafter"/>
</dbReference>
<evidence type="ECO:0000259" key="5">
    <source>
        <dbReference type="PROSITE" id="PS50112"/>
    </source>
</evidence>
<accession>A0A1E7FJU6</accession>
<dbReference type="Gene3D" id="3.30.450.20">
    <property type="entry name" value="PAS domain"/>
    <property type="match status" value="1"/>
</dbReference>
<dbReference type="KEGG" id="fcy:FRACYDRAFT_260397"/>
<feature type="domain" description="BZIP" evidence="7">
    <location>
        <begin position="173"/>
        <end position="219"/>
    </location>
</feature>
<dbReference type="PROSITE" id="PS50217">
    <property type="entry name" value="BZIP"/>
    <property type="match status" value="1"/>
</dbReference>
<gene>
    <name evidence="8" type="ORF">FRACYDRAFT_260397</name>
</gene>
<keyword evidence="2" id="KW-0288">FMN</keyword>
<dbReference type="FunFam" id="3.30.450.20:FF:000135">
    <property type="entry name" value="Ptaureo1a lov2 domain"/>
    <property type="match status" value="1"/>
</dbReference>
<dbReference type="InterPro" id="IPR001610">
    <property type="entry name" value="PAC"/>
</dbReference>
<dbReference type="NCBIfam" id="TIGR00229">
    <property type="entry name" value="sensory_box"/>
    <property type="match status" value="1"/>
</dbReference>
<dbReference type="CDD" id="cd14809">
    <property type="entry name" value="bZIP_AUREO-like"/>
    <property type="match status" value="1"/>
</dbReference>
<dbReference type="InParanoid" id="A0A1E7FJU6"/>
<dbReference type="GO" id="GO:0003700">
    <property type="term" value="F:DNA-binding transcription factor activity"/>
    <property type="evidence" value="ECO:0007669"/>
    <property type="project" value="InterPro"/>
</dbReference>
<feature type="domain" description="PAS" evidence="5">
    <location>
        <begin position="266"/>
        <end position="333"/>
    </location>
</feature>
<dbReference type="PANTHER" id="PTHR47429">
    <property type="entry name" value="PROTEIN TWIN LOV 1"/>
    <property type="match status" value="1"/>
</dbReference>
<evidence type="ECO:0000256" key="1">
    <source>
        <dbReference type="ARBA" id="ARBA00022630"/>
    </source>
</evidence>
<dbReference type="EMBL" id="KV784356">
    <property type="protein sequence ID" value="OEU18451.1"/>
    <property type="molecule type" value="Genomic_DNA"/>
</dbReference>
<evidence type="ECO:0000313" key="9">
    <source>
        <dbReference type="Proteomes" id="UP000095751"/>
    </source>
</evidence>
<feature type="compositionally biased region" description="Low complexity" evidence="4">
    <location>
        <begin position="12"/>
        <end position="24"/>
    </location>
</feature>
<dbReference type="Gene3D" id="1.20.5.170">
    <property type="match status" value="1"/>
</dbReference>
<dbReference type="InterPro" id="IPR000700">
    <property type="entry name" value="PAS-assoc_C"/>
</dbReference>
<sequence length="444" mass="49435">MSTGNQHHQHHQQPLQPLQQQQQQVQTPMFSTDLSATTAAAVAQRGTPATLNLDDIFGDVMFTPDGDTVFLNEEQEDNAVLGSGEGPGQVTHTATRIVQGQQAVPVPRGGGYYTTQLHDNTKPALAMGNNVPGVTKATSAVPFKEAPQQRHHIQYALSNKKKSSRSNERKMSEQQKNERRERNREHAKRSRIRKKFLLESLQQSVAMLKEENDKLRDSIRTHVGEDQAKKLLDDKMNDSNGDLRLTTSSQGAANKVLDDPDFSFIKALQTAQQNFVVTDPSLPDNPIVYASQGFLNLTGYSLDQILGRNCRFLQGPETDPKSVERIRNAIEQGEDLSVCLLNYRVDGSTFWNQFFIAALRDASGNITNFVGVQCKVSDTYAASVIKEQQRDEEEVAEDEDQPQDQQQTTAPPLDQQQAPLPQQHQQDLQVPQPQQGGVPGMQMQ</sequence>
<reference evidence="8 9" key="1">
    <citation type="submission" date="2016-09" db="EMBL/GenBank/DDBJ databases">
        <title>Extensive genetic diversity and differential bi-allelic expression allows diatom success in the polar Southern Ocean.</title>
        <authorList>
            <consortium name="DOE Joint Genome Institute"/>
            <person name="Mock T."/>
            <person name="Otillar R.P."/>
            <person name="Strauss J."/>
            <person name="Dupont C."/>
            <person name="Frickenhaus S."/>
            <person name="Maumus F."/>
            <person name="Mcmullan M."/>
            <person name="Sanges R."/>
            <person name="Schmutz J."/>
            <person name="Toseland A."/>
            <person name="Valas R."/>
            <person name="Veluchamy A."/>
            <person name="Ward B.J."/>
            <person name="Allen A."/>
            <person name="Barry K."/>
            <person name="Falciatore A."/>
            <person name="Ferrante M."/>
            <person name="Fortunato A.E."/>
            <person name="Gloeckner G."/>
            <person name="Gruber A."/>
            <person name="Hipkin R."/>
            <person name="Janech M."/>
            <person name="Kroth P."/>
            <person name="Leese F."/>
            <person name="Lindquist E."/>
            <person name="Lyon B.R."/>
            <person name="Martin J."/>
            <person name="Mayer C."/>
            <person name="Parker M."/>
            <person name="Quesneville H."/>
            <person name="Raymond J."/>
            <person name="Uhlig C."/>
            <person name="Valentin K.U."/>
            <person name="Worden A.Z."/>
            <person name="Armbrust E.V."/>
            <person name="Bowler C."/>
            <person name="Green B."/>
            <person name="Moulton V."/>
            <person name="Van Oosterhout C."/>
            <person name="Grigoriev I."/>
        </authorList>
    </citation>
    <scope>NUCLEOTIDE SEQUENCE [LARGE SCALE GENOMIC DNA]</scope>
    <source>
        <strain evidence="8 9">CCMP1102</strain>
    </source>
</reference>
<feature type="domain" description="PAC" evidence="6">
    <location>
        <begin position="334"/>
        <end position="388"/>
    </location>
</feature>
<evidence type="ECO:0000259" key="7">
    <source>
        <dbReference type="PROSITE" id="PS50217"/>
    </source>
</evidence>
<keyword evidence="3" id="KW-0157">Chromophore</keyword>
<dbReference type="PANTHER" id="PTHR47429:SF2">
    <property type="entry name" value="PROTEIN TWIN LOV 1"/>
    <property type="match status" value="1"/>
</dbReference>
<feature type="region of interest" description="Disordered" evidence="4">
    <location>
        <begin position="157"/>
        <end position="191"/>
    </location>
</feature>
<dbReference type="SUPFAM" id="SSF55785">
    <property type="entry name" value="PYP-like sensor domain (PAS domain)"/>
    <property type="match status" value="1"/>
</dbReference>
<dbReference type="InterPro" id="IPR035965">
    <property type="entry name" value="PAS-like_dom_sf"/>
</dbReference>
<name>A0A1E7FJU6_9STRA</name>
<keyword evidence="9" id="KW-1185">Reference proteome</keyword>
<dbReference type="OrthoDB" id="447251at2759"/>
<proteinExistence type="predicted"/>
<feature type="region of interest" description="Disordered" evidence="4">
    <location>
        <begin position="388"/>
        <end position="444"/>
    </location>
</feature>
<evidence type="ECO:0000256" key="3">
    <source>
        <dbReference type="ARBA" id="ARBA00022991"/>
    </source>
</evidence>
<evidence type="ECO:0000256" key="2">
    <source>
        <dbReference type="ARBA" id="ARBA00022643"/>
    </source>
</evidence>
<dbReference type="Pfam" id="PF07716">
    <property type="entry name" value="bZIP_2"/>
    <property type="match status" value="1"/>
</dbReference>
<feature type="compositionally biased region" description="Basic and acidic residues" evidence="4">
    <location>
        <begin position="165"/>
        <end position="184"/>
    </location>
</feature>
<evidence type="ECO:0000259" key="6">
    <source>
        <dbReference type="PROSITE" id="PS50113"/>
    </source>
</evidence>
<keyword evidence="1" id="KW-0285">Flavoprotein</keyword>
<dbReference type="Proteomes" id="UP000095751">
    <property type="component" value="Unassembled WGS sequence"/>
</dbReference>
<protein>
    <recommendedName>
        <fullName evidence="10">LOV domain-containing protein</fullName>
    </recommendedName>
</protein>
<evidence type="ECO:0000313" key="8">
    <source>
        <dbReference type="EMBL" id="OEU18451.1"/>
    </source>
</evidence>
<feature type="compositionally biased region" description="Acidic residues" evidence="4">
    <location>
        <begin position="390"/>
        <end position="402"/>
    </location>
</feature>
<feature type="compositionally biased region" description="Low complexity" evidence="4">
    <location>
        <begin position="403"/>
        <end position="444"/>
    </location>
</feature>
<dbReference type="AlphaFoldDB" id="A0A1E7FJU6"/>
<dbReference type="InterPro" id="IPR004827">
    <property type="entry name" value="bZIP"/>
</dbReference>
<feature type="region of interest" description="Disordered" evidence="4">
    <location>
        <begin position="1"/>
        <end position="28"/>
    </location>
</feature>
<dbReference type="InterPro" id="IPR046347">
    <property type="entry name" value="bZIP_sf"/>
</dbReference>
<evidence type="ECO:0000256" key="4">
    <source>
        <dbReference type="SAM" id="MobiDB-lite"/>
    </source>
</evidence>
<evidence type="ECO:0008006" key="10">
    <source>
        <dbReference type="Google" id="ProtNLM"/>
    </source>
</evidence>
<dbReference type="PROSITE" id="PS50112">
    <property type="entry name" value="PAS"/>
    <property type="match status" value="1"/>
</dbReference>
<dbReference type="Pfam" id="PF13426">
    <property type="entry name" value="PAS_9"/>
    <property type="match status" value="1"/>
</dbReference>
<organism evidence="8 9">
    <name type="scientific">Fragilariopsis cylindrus CCMP1102</name>
    <dbReference type="NCBI Taxonomy" id="635003"/>
    <lineage>
        <taxon>Eukaryota</taxon>
        <taxon>Sar</taxon>
        <taxon>Stramenopiles</taxon>
        <taxon>Ochrophyta</taxon>
        <taxon>Bacillariophyta</taxon>
        <taxon>Bacillariophyceae</taxon>
        <taxon>Bacillariophycidae</taxon>
        <taxon>Bacillariales</taxon>
        <taxon>Bacillariaceae</taxon>
        <taxon>Fragilariopsis</taxon>
    </lineage>
</organism>
<dbReference type="SUPFAM" id="SSF57959">
    <property type="entry name" value="Leucine zipper domain"/>
    <property type="match status" value="1"/>
</dbReference>
<dbReference type="SMART" id="SM00086">
    <property type="entry name" value="PAC"/>
    <property type="match status" value="1"/>
</dbReference>
<dbReference type="InterPro" id="IPR000014">
    <property type="entry name" value="PAS"/>
</dbReference>